<evidence type="ECO:0000313" key="2">
    <source>
        <dbReference type="EMBL" id="CEP77704.1"/>
    </source>
</evidence>
<proteinExistence type="predicted"/>
<accession>A0A0C7P118</accession>
<dbReference type="EMBL" id="LN824141">
    <property type="protein sequence ID" value="CEP77704.1"/>
    <property type="molecule type" value="Genomic_DNA"/>
</dbReference>
<dbReference type="AlphaFoldDB" id="A0A0C7P118"/>
<protein>
    <recommendedName>
        <fullName evidence="1">Putative Se/S carrier protein-like domain-containing protein</fullName>
    </recommendedName>
</protein>
<evidence type="ECO:0000313" key="3">
    <source>
        <dbReference type="Proteomes" id="UP000032809"/>
    </source>
</evidence>
<dbReference type="InterPro" id="IPR021778">
    <property type="entry name" value="Se/S_carrier-like"/>
</dbReference>
<sequence length="93" mass="10651">MYNLNKIITTTINLDTIIITQNYDIIYIKNLLIQNGIFCKIFPCPQSLSENCEPVIVVSSSNELSIKKILTKNNISYELIKMKKDIVGELLEK</sequence>
<dbReference type="Proteomes" id="UP000032809">
    <property type="component" value="Chromosome I"/>
</dbReference>
<dbReference type="KEGG" id="dtn:DTL3_0375"/>
<reference evidence="3" key="1">
    <citation type="submission" date="2014-11" db="EMBL/GenBank/DDBJ databases">
        <authorList>
            <person name="Wibberg D."/>
        </authorList>
    </citation>
    <scope>NUCLEOTIDE SEQUENCE [LARGE SCALE GENOMIC DNA]</scope>
    <source>
        <strain evidence="3">L3</strain>
    </source>
</reference>
<gene>
    <name evidence="2" type="ORF">DTL3_0375</name>
</gene>
<dbReference type="STRING" id="1006576.DTL3_0375"/>
<name>A0A0C7P118_DEFTU</name>
<dbReference type="HOGENOM" id="CLU_2438201_0_0_0"/>
<keyword evidence="3" id="KW-1185">Reference proteome</keyword>
<dbReference type="Pfam" id="PF11823">
    <property type="entry name" value="Se_S_carrier"/>
    <property type="match status" value="1"/>
</dbReference>
<dbReference type="OrthoDB" id="48883at2"/>
<evidence type="ECO:0000259" key="1">
    <source>
        <dbReference type="Pfam" id="PF11823"/>
    </source>
</evidence>
<feature type="domain" description="Putative Se/S carrier protein-like" evidence="1">
    <location>
        <begin position="18"/>
        <end position="78"/>
    </location>
</feature>
<organism evidence="2 3">
    <name type="scientific">Defluviitoga tunisiensis</name>
    <dbReference type="NCBI Taxonomy" id="1006576"/>
    <lineage>
        <taxon>Bacteria</taxon>
        <taxon>Thermotogati</taxon>
        <taxon>Thermotogota</taxon>
        <taxon>Thermotogae</taxon>
        <taxon>Petrotogales</taxon>
        <taxon>Petrotogaceae</taxon>
        <taxon>Defluviitoga</taxon>
    </lineage>
</organism>